<gene>
    <name evidence="3" type="ORF">ACFQWG_07860</name>
</gene>
<evidence type="ECO:0000313" key="3">
    <source>
        <dbReference type="EMBL" id="MFC7581110.1"/>
    </source>
</evidence>
<evidence type="ECO:0000256" key="2">
    <source>
        <dbReference type="SAM" id="SignalP"/>
    </source>
</evidence>
<evidence type="ECO:0000313" key="4">
    <source>
        <dbReference type="Proteomes" id="UP001596527"/>
    </source>
</evidence>
<dbReference type="EMBL" id="JBHTEF010000001">
    <property type="protein sequence ID" value="MFC7581110.1"/>
    <property type="molecule type" value="Genomic_DNA"/>
</dbReference>
<organism evidence="3 4">
    <name type="scientific">Schaalia naturae</name>
    <dbReference type="NCBI Taxonomy" id="635203"/>
    <lineage>
        <taxon>Bacteria</taxon>
        <taxon>Bacillati</taxon>
        <taxon>Actinomycetota</taxon>
        <taxon>Actinomycetes</taxon>
        <taxon>Actinomycetales</taxon>
        <taxon>Actinomycetaceae</taxon>
        <taxon>Schaalia</taxon>
    </lineage>
</organism>
<dbReference type="RefSeq" id="WP_380974043.1">
    <property type="nucleotide sequence ID" value="NZ_JBHTEF010000001.1"/>
</dbReference>
<sequence length="80" mass="7756">MAPGRGRRGRCVIAGAACAAIAAALLAACGSHGGEPLPADEPAQSGSAPAPSGGRAPVPIPPAPRRSGIPLPTDPTLEDR</sequence>
<feature type="region of interest" description="Disordered" evidence="1">
    <location>
        <begin position="31"/>
        <end position="80"/>
    </location>
</feature>
<feature type="signal peptide" evidence="2">
    <location>
        <begin position="1"/>
        <end position="27"/>
    </location>
</feature>
<proteinExistence type="predicted"/>
<accession>A0ABW2SLV4</accession>
<evidence type="ECO:0000256" key="1">
    <source>
        <dbReference type="SAM" id="MobiDB-lite"/>
    </source>
</evidence>
<protein>
    <submittedName>
        <fullName evidence="3">Uncharacterized protein</fullName>
    </submittedName>
</protein>
<keyword evidence="4" id="KW-1185">Reference proteome</keyword>
<dbReference type="PROSITE" id="PS51257">
    <property type="entry name" value="PROKAR_LIPOPROTEIN"/>
    <property type="match status" value="1"/>
</dbReference>
<feature type="chain" id="PRO_5046675448" evidence="2">
    <location>
        <begin position="28"/>
        <end position="80"/>
    </location>
</feature>
<dbReference type="Proteomes" id="UP001596527">
    <property type="component" value="Unassembled WGS sequence"/>
</dbReference>
<comment type="caution">
    <text evidence="3">The sequence shown here is derived from an EMBL/GenBank/DDBJ whole genome shotgun (WGS) entry which is preliminary data.</text>
</comment>
<keyword evidence="2" id="KW-0732">Signal</keyword>
<reference evidence="4" key="1">
    <citation type="journal article" date="2019" name="Int. J. Syst. Evol. Microbiol.">
        <title>The Global Catalogue of Microorganisms (GCM) 10K type strain sequencing project: providing services to taxonomists for standard genome sequencing and annotation.</title>
        <authorList>
            <consortium name="The Broad Institute Genomics Platform"/>
            <consortium name="The Broad Institute Genome Sequencing Center for Infectious Disease"/>
            <person name="Wu L."/>
            <person name="Ma J."/>
        </authorList>
    </citation>
    <scope>NUCLEOTIDE SEQUENCE [LARGE SCALE GENOMIC DNA]</scope>
    <source>
        <strain evidence="4">CCUG 56698</strain>
    </source>
</reference>
<name>A0ABW2SLV4_9ACTO</name>